<organism evidence="3 4">
    <name type="scientific">Bacillus licheniformis (strain ATCC 14580 / DSM 13 / JCM 2505 / CCUG 7422 / NBRC 12200 / NCIMB 9375 / NCTC 10341 / NRRL NRS-1264 / Gibson 46)</name>
    <dbReference type="NCBI Taxonomy" id="279010"/>
    <lineage>
        <taxon>Bacteria</taxon>
        <taxon>Bacillati</taxon>
        <taxon>Bacillota</taxon>
        <taxon>Bacilli</taxon>
        <taxon>Bacillales</taxon>
        <taxon>Bacillaceae</taxon>
        <taxon>Bacillus</taxon>
    </lineage>
</organism>
<name>Q65L84_BACLD</name>
<sequence>MRYIDSTSCSNKFIASPPYDGVCTRRKIGNKKTGCIPAFFDINRFSFFCRIRSLFSSLFLRKWTDDCWKRSLIGLAAFFSLVSLHSFLSHAYTPLYESSFHKLLMTNPHSIEPFGNDRFQYSSQAGDRKQKNQPFSNDRNKCVKNKQKRGTPHARAPIAAQQLADPRSHAFSFHDKIRFGLSRFFVFFFNLFMKQASKRRHDRVEHNQPRQPKYRDRK</sequence>
<proteinExistence type="predicted"/>
<evidence type="ECO:0000313" key="3">
    <source>
        <dbReference type="EMBL" id="ABP97361.1"/>
    </source>
</evidence>
<dbReference type="Proteomes" id="UP000000606">
    <property type="component" value="Chromosome"/>
</dbReference>
<protein>
    <submittedName>
        <fullName evidence="3">Uncharacterized protein</fullName>
    </submittedName>
</protein>
<dbReference type="STRING" id="279010.BL07015"/>
<keyword evidence="4" id="KW-1185">Reference proteome</keyword>
<accession>Q65L84</accession>
<dbReference type="AlphaFoldDB" id="Q65L84"/>
<keyword evidence="2" id="KW-1133">Transmembrane helix</keyword>
<feature type="compositionally biased region" description="Basic residues" evidence="1">
    <location>
        <begin position="142"/>
        <end position="152"/>
    </location>
</feature>
<feature type="region of interest" description="Disordered" evidence="1">
    <location>
        <begin position="123"/>
        <end position="161"/>
    </location>
</feature>
<feature type="region of interest" description="Disordered" evidence="1">
    <location>
        <begin position="198"/>
        <end position="218"/>
    </location>
</feature>
<gene>
    <name evidence="3" type="ordered locus">BL07015</name>
</gene>
<evidence type="ECO:0000256" key="1">
    <source>
        <dbReference type="SAM" id="MobiDB-lite"/>
    </source>
</evidence>
<reference evidence="3 4" key="1">
    <citation type="journal article" date="2004" name="Genome Biol.">
        <title>Complete genome sequence of the industrial bacterium Bacillus licheniformis and comparisons with closely related Bacillus species.</title>
        <authorList>
            <person name="Rey M.W."/>
            <person name="Ramaiya P."/>
            <person name="Nelson B.A."/>
            <person name="Brody-Karpin S.D."/>
            <person name="Zaretsky E.J."/>
            <person name="Tang M."/>
            <person name="Lopez de Leon A."/>
            <person name="Xiang H."/>
            <person name="Gusti V."/>
            <person name="Clausen I.G."/>
            <person name="Olsen P.B."/>
            <person name="Rasmussen M.D."/>
            <person name="Andersen J.T."/>
            <person name="Jorgensen P.L."/>
            <person name="Larsen T.S."/>
            <person name="Sorokin A."/>
            <person name="Bolotin A."/>
            <person name="Lapidus A."/>
            <person name="Galleron N."/>
            <person name="Ehrlich S.D."/>
            <person name="Berka R.M."/>
        </authorList>
    </citation>
    <scope>NUCLEOTIDE SEQUENCE [LARGE SCALE GENOMIC DNA]</scope>
    <source>
        <strain evidence="4">ATCC 14580 / DSM 13 / JCM 2505 / CCUG 7422 / NBRC 12200 / NCIMB 9375 / NCTC 10341 / NRRL NRS-1264 / Gibson 46</strain>
    </source>
</reference>
<feature type="transmembrane region" description="Helical" evidence="2">
    <location>
        <begin position="177"/>
        <end position="193"/>
    </location>
</feature>
<dbReference type="EMBL" id="CP000002">
    <property type="protein sequence ID" value="ABP97361.1"/>
    <property type="molecule type" value="Genomic_DNA"/>
</dbReference>
<feature type="transmembrane region" description="Helical" evidence="2">
    <location>
        <begin position="71"/>
        <end position="92"/>
    </location>
</feature>
<dbReference type="HOGENOM" id="CLU_1264819_0_0_9"/>
<keyword evidence="2" id="KW-0812">Transmembrane</keyword>
<evidence type="ECO:0000313" key="4">
    <source>
        <dbReference type="Proteomes" id="UP000000606"/>
    </source>
</evidence>
<keyword evidence="2" id="KW-0472">Membrane</keyword>
<evidence type="ECO:0000256" key="2">
    <source>
        <dbReference type="SAM" id="Phobius"/>
    </source>
</evidence>
<dbReference type="KEGG" id="bli:BL07015"/>